<feature type="signal peptide" evidence="4">
    <location>
        <begin position="1"/>
        <end position="26"/>
    </location>
</feature>
<keyword evidence="2" id="KW-0813">Transport</keyword>
<dbReference type="PIRSF" id="PIRSF002741">
    <property type="entry name" value="MppA"/>
    <property type="match status" value="1"/>
</dbReference>
<keyword evidence="3 4" id="KW-0732">Signal</keyword>
<comment type="similarity">
    <text evidence="1">Belongs to the bacterial solute-binding protein 5 family.</text>
</comment>
<dbReference type="PROSITE" id="PS51257">
    <property type="entry name" value="PROKAR_LIPOPROTEIN"/>
    <property type="match status" value="1"/>
</dbReference>
<dbReference type="CDD" id="cd08500">
    <property type="entry name" value="PBP2_NikA_DppA_OppA_like_4"/>
    <property type="match status" value="1"/>
</dbReference>
<feature type="domain" description="Solute-binding protein family 5" evidence="5">
    <location>
        <begin position="81"/>
        <end position="488"/>
    </location>
</feature>
<evidence type="ECO:0000256" key="3">
    <source>
        <dbReference type="ARBA" id="ARBA00022729"/>
    </source>
</evidence>
<dbReference type="PANTHER" id="PTHR30290">
    <property type="entry name" value="PERIPLASMIC BINDING COMPONENT OF ABC TRANSPORTER"/>
    <property type="match status" value="1"/>
</dbReference>
<keyword evidence="7" id="KW-1185">Reference proteome</keyword>
<dbReference type="Gene3D" id="3.10.105.10">
    <property type="entry name" value="Dipeptide-binding Protein, Domain 3"/>
    <property type="match status" value="1"/>
</dbReference>
<dbReference type="eggNOG" id="COG0747">
    <property type="taxonomic scope" value="Bacteria"/>
</dbReference>
<evidence type="ECO:0000313" key="6">
    <source>
        <dbReference type="EMBL" id="ERN42492.1"/>
    </source>
</evidence>
<dbReference type="EMBL" id="ASSJ01000017">
    <property type="protein sequence ID" value="ERN42492.1"/>
    <property type="molecule type" value="Genomic_DNA"/>
</dbReference>
<gene>
    <name evidence="6" type="ORF">KR51_00008060</name>
</gene>
<dbReference type="Gene3D" id="3.90.76.10">
    <property type="entry name" value="Dipeptide-binding Protein, Domain 1"/>
    <property type="match status" value="1"/>
</dbReference>
<dbReference type="PATRIC" id="fig|582515.4.peg.893"/>
<protein>
    <submittedName>
        <fullName evidence="6">ABC-type dipeptide transport system, periplasmic component</fullName>
    </submittedName>
</protein>
<dbReference type="GO" id="GO:1904680">
    <property type="term" value="F:peptide transmembrane transporter activity"/>
    <property type="evidence" value="ECO:0007669"/>
    <property type="project" value="TreeGrafter"/>
</dbReference>
<dbReference type="InterPro" id="IPR030678">
    <property type="entry name" value="Peptide/Ni-bd"/>
</dbReference>
<dbReference type="InParanoid" id="U5DNP9"/>
<dbReference type="FunCoup" id="U5DNP9">
    <property type="interactions" value="136"/>
</dbReference>
<dbReference type="Proteomes" id="UP000016960">
    <property type="component" value="Unassembled WGS sequence"/>
</dbReference>
<proteinExistence type="inferred from homology"/>
<evidence type="ECO:0000256" key="4">
    <source>
        <dbReference type="SAM" id="SignalP"/>
    </source>
</evidence>
<organism evidence="6 7">
    <name type="scientific">Rubidibacter lacunae KORDI 51-2</name>
    <dbReference type="NCBI Taxonomy" id="582515"/>
    <lineage>
        <taxon>Bacteria</taxon>
        <taxon>Bacillati</taxon>
        <taxon>Cyanobacteriota</taxon>
        <taxon>Cyanophyceae</taxon>
        <taxon>Oscillatoriophycideae</taxon>
        <taxon>Chroococcales</taxon>
        <taxon>Aphanothecaceae</taxon>
        <taxon>Rubidibacter</taxon>
    </lineage>
</organism>
<evidence type="ECO:0000313" key="7">
    <source>
        <dbReference type="Proteomes" id="UP000016960"/>
    </source>
</evidence>
<dbReference type="AlphaFoldDB" id="U5DNP9"/>
<dbReference type="GO" id="GO:0043190">
    <property type="term" value="C:ATP-binding cassette (ABC) transporter complex"/>
    <property type="evidence" value="ECO:0007669"/>
    <property type="project" value="InterPro"/>
</dbReference>
<name>U5DNP9_9CHRO</name>
<comment type="caution">
    <text evidence="6">The sequence shown here is derived from an EMBL/GenBank/DDBJ whole genome shotgun (WGS) entry which is preliminary data.</text>
</comment>
<dbReference type="RefSeq" id="WP_022604924.1">
    <property type="nucleotide sequence ID" value="NZ_ASSJ01000017.1"/>
</dbReference>
<dbReference type="Pfam" id="PF00496">
    <property type="entry name" value="SBP_bac_5"/>
    <property type="match status" value="1"/>
</dbReference>
<feature type="chain" id="PRO_5004658983" evidence="4">
    <location>
        <begin position="27"/>
        <end position="588"/>
    </location>
</feature>
<dbReference type="OrthoDB" id="9796817at2"/>
<dbReference type="GO" id="GO:0015833">
    <property type="term" value="P:peptide transport"/>
    <property type="evidence" value="ECO:0007669"/>
    <property type="project" value="TreeGrafter"/>
</dbReference>
<accession>U5DNP9</accession>
<dbReference type="SUPFAM" id="SSF53850">
    <property type="entry name" value="Periplasmic binding protein-like II"/>
    <property type="match status" value="1"/>
</dbReference>
<sequence length="588" mass="66193">MAPLRWQRACRAIAVLLSLWLAVAIAGCGDRTPTAAVSQLVFSIPSDPTTFNAPLNDSLYSRYVLRPINEGLIDIDGLTGEVIPALAESWEISDDRLRIIFTLREGLQWSDGEPLTASDVVFSYDKIYLNEKIPIGVRDILRIGESGTFPAVRKLDDRRVEFAVPEPFAPFLRFAGGLYILPEHVLASSLEDSDAGGNLKYLSTWTTGADPRTVIGAGPYRIVRYVPSQRTILERNPYYWRKGKDGEPQPYIERLVVQTIESADNQLIAFRTGDLDILSVSPKQFRLLKREEARGGYTIYNGGPVNSKSFLTFNLNRALDENGTPFVDPVKQRWFQNKAFRQAVAYAIDREQIKNTTYRGLGAIQHSPIVIQSPFYLSPEEGLKTYSYDPERAHSLLTNAGFQYDADGLLFDADGNRVRFRMLVTRPDSAVQIVQDLEAIGIRTDLQVLQFNAMIKKLDRRDWDTCLLGFGGGSLDPHGGFNVWYSGGSLHTFNQGPIPGQPPIQGWEVSDWEREIDRLFIAGVGELDEEKRKAIYGEFQQIVAEQVPFIYLINPLSLSAIRDRIQNIKYTALDSALWNLYELDVEPE</sequence>
<dbReference type="GO" id="GO:0042597">
    <property type="term" value="C:periplasmic space"/>
    <property type="evidence" value="ECO:0007669"/>
    <property type="project" value="UniProtKB-ARBA"/>
</dbReference>
<dbReference type="InterPro" id="IPR039424">
    <property type="entry name" value="SBP_5"/>
</dbReference>
<evidence type="ECO:0000259" key="5">
    <source>
        <dbReference type="Pfam" id="PF00496"/>
    </source>
</evidence>
<evidence type="ECO:0000256" key="2">
    <source>
        <dbReference type="ARBA" id="ARBA00022448"/>
    </source>
</evidence>
<dbReference type="PANTHER" id="PTHR30290:SF9">
    <property type="entry name" value="OLIGOPEPTIDE-BINDING PROTEIN APPA"/>
    <property type="match status" value="1"/>
</dbReference>
<dbReference type="STRING" id="582515.KR51_00008060"/>
<dbReference type="Gene3D" id="3.40.190.10">
    <property type="entry name" value="Periplasmic binding protein-like II"/>
    <property type="match status" value="1"/>
</dbReference>
<dbReference type="InterPro" id="IPR000914">
    <property type="entry name" value="SBP_5_dom"/>
</dbReference>
<evidence type="ECO:0000256" key="1">
    <source>
        <dbReference type="ARBA" id="ARBA00005695"/>
    </source>
</evidence>
<reference evidence="6 7" key="1">
    <citation type="submission" date="2013-05" db="EMBL/GenBank/DDBJ databases">
        <title>Draft genome sequence of Rubidibacter lacunae KORDI 51-2.</title>
        <authorList>
            <person name="Choi D.H."/>
            <person name="Noh J.H."/>
            <person name="Kwon K.-K."/>
            <person name="Lee J.-H."/>
            <person name="Ryu J.-Y."/>
        </authorList>
    </citation>
    <scope>NUCLEOTIDE SEQUENCE [LARGE SCALE GENOMIC DNA]</scope>
    <source>
        <strain evidence="6 7">KORDI 51-2</strain>
    </source>
</reference>